<proteinExistence type="predicted"/>
<reference evidence="2" key="1">
    <citation type="journal article" date="2014" name="Front. Microbiol.">
        <title>High frequency of phylogenetically diverse reductive dehalogenase-homologous genes in deep subseafloor sedimentary metagenomes.</title>
        <authorList>
            <person name="Kawai M."/>
            <person name="Futagami T."/>
            <person name="Toyoda A."/>
            <person name="Takaki Y."/>
            <person name="Nishi S."/>
            <person name="Hori S."/>
            <person name="Arai W."/>
            <person name="Tsubouchi T."/>
            <person name="Morono Y."/>
            <person name="Uchiyama I."/>
            <person name="Ito T."/>
            <person name="Fujiyama A."/>
            <person name="Inagaki F."/>
            <person name="Takami H."/>
        </authorList>
    </citation>
    <scope>NUCLEOTIDE SEQUENCE</scope>
    <source>
        <strain evidence="2">Expedition CK06-06</strain>
    </source>
</reference>
<evidence type="ECO:0000313" key="2">
    <source>
        <dbReference type="EMBL" id="GAH22294.1"/>
    </source>
</evidence>
<evidence type="ECO:0000256" key="1">
    <source>
        <dbReference type="SAM" id="Phobius"/>
    </source>
</evidence>
<keyword evidence="1" id="KW-0812">Transmembrane</keyword>
<gene>
    <name evidence="2" type="ORF">S03H2_07203</name>
</gene>
<feature type="transmembrane region" description="Helical" evidence="1">
    <location>
        <begin position="61"/>
        <end position="79"/>
    </location>
</feature>
<dbReference type="AlphaFoldDB" id="X1EYP0"/>
<name>X1EYP0_9ZZZZ</name>
<feature type="transmembrane region" description="Helical" evidence="1">
    <location>
        <begin position="6"/>
        <end position="28"/>
    </location>
</feature>
<comment type="caution">
    <text evidence="2">The sequence shown here is derived from an EMBL/GenBank/DDBJ whole genome shotgun (WGS) entry which is preliminary data.</text>
</comment>
<sequence length="80" mass="9801">YRIIELVHLSLFIPFFGIFFVSIPRYYIEFELIKYKIRKYNFSKDESVLNYEHLMKYNDSMFVYILDAIILTILISYILV</sequence>
<feature type="non-terminal residue" evidence="2">
    <location>
        <position position="1"/>
    </location>
</feature>
<keyword evidence="1" id="KW-0472">Membrane</keyword>
<organism evidence="2">
    <name type="scientific">marine sediment metagenome</name>
    <dbReference type="NCBI Taxonomy" id="412755"/>
    <lineage>
        <taxon>unclassified sequences</taxon>
        <taxon>metagenomes</taxon>
        <taxon>ecological metagenomes</taxon>
    </lineage>
</organism>
<accession>X1EYP0</accession>
<dbReference type="EMBL" id="BARU01003286">
    <property type="protein sequence ID" value="GAH22294.1"/>
    <property type="molecule type" value="Genomic_DNA"/>
</dbReference>
<protein>
    <submittedName>
        <fullName evidence="2">Uncharacterized protein</fullName>
    </submittedName>
</protein>
<keyword evidence="1" id="KW-1133">Transmembrane helix</keyword>